<evidence type="ECO:0000313" key="2">
    <source>
        <dbReference type="Proteomes" id="UP000730739"/>
    </source>
</evidence>
<organism evidence="1 2">
    <name type="scientific">Sinorhizobium kostiense</name>
    <dbReference type="NCBI Taxonomy" id="76747"/>
    <lineage>
        <taxon>Bacteria</taxon>
        <taxon>Pseudomonadati</taxon>
        <taxon>Pseudomonadota</taxon>
        <taxon>Alphaproteobacteria</taxon>
        <taxon>Hyphomicrobiales</taxon>
        <taxon>Rhizobiaceae</taxon>
        <taxon>Sinorhizobium/Ensifer group</taxon>
        <taxon>Sinorhizobium</taxon>
    </lineage>
</organism>
<sequence>MQYARVLLPNLCTLNIAAGPGVALLDRLRGCHSVTAQWTVNARICIALTSPYMGLHTATVANRPMQ</sequence>
<name>A0ABS4R7K3_9HYPH</name>
<reference evidence="1 2" key="1">
    <citation type="submission" date="2021-03" db="EMBL/GenBank/DDBJ databases">
        <title>Genomic Encyclopedia of Type Strains, Phase IV (KMG-IV): sequencing the most valuable type-strain genomes for metagenomic binning, comparative biology and taxonomic classification.</title>
        <authorList>
            <person name="Goeker M."/>
        </authorList>
    </citation>
    <scope>NUCLEOTIDE SEQUENCE [LARGE SCALE GENOMIC DNA]</scope>
    <source>
        <strain evidence="1 2">DSM 13372</strain>
    </source>
</reference>
<gene>
    <name evidence="1" type="ORF">J2Z31_005407</name>
</gene>
<protein>
    <submittedName>
        <fullName evidence="1">Uncharacterized protein</fullName>
    </submittedName>
</protein>
<keyword evidence="2" id="KW-1185">Reference proteome</keyword>
<dbReference type="Proteomes" id="UP000730739">
    <property type="component" value="Unassembled WGS sequence"/>
</dbReference>
<comment type="caution">
    <text evidence="1">The sequence shown here is derived from an EMBL/GenBank/DDBJ whole genome shotgun (WGS) entry which is preliminary data.</text>
</comment>
<dbReference type="EMBL" id="JAGILA010000010">
    <property type="protein sequence ID" value="MBP2238866.1"/>
    <property type="molecule type" value="Genomic_DNA"/>
</dbReference>
<evidence type="ECO:0000313" key="1">
    <source>
        <dbReference type="EMBL" id="MBP2238866.1"/>
    </source>
</evidence>
<proteinExistence type="predicted"/>
<accession>A0ABS4R7K3</accession>